<gene>
    <name evidence="5" type="ORF">Tco_1056759</name>
</gene>
<feature type="region of interest" description="Disordered" evidence="3">
    <location>
        <begin position="856"/>
        <end position="876"/>
    </location>
</feature>
<keyword evidence="1" id="KW-0479">Metal-binding</keyword>
<protein>
    <submittedName>
        <fullName evidence="5">Ribonuclease H-like domain-containing protein</fullName>
    </submittedName>
</protein>
<keyword evidence="1" id="KW-0862">Zinc</keyword>
<dbReference type="InterPro" id="IPR036875">
    <property type="entry name" value="Znf_CCHC_sf"/>
</dbReference>
<dbReference type="SMART" id="SM00343">
    <property type="entry name" value="ZnF_C2HC"/>
    <property type="match status" value="2"/>
</dbReference>
<dbReference type="Gene3D" id="4.10.60.10">
    <property type="entry name" value="Zinc finger, CCHC-type"/>
    <property type="match status" value="1"/>
</dbReference>
<reference evidence="5" key="1">
    <citation type="journal article" date="2022" name="Int. J. Mol. Sci.">
        <title>Draft Genome of Tanacetum Coccineum: Genomic Comparison of Closely Related Tanacetum-Family Plants.</title>
        <authorList>
            <person name="Yamashiro T."/>
            <person name="Shiraishi A."/>
            <person name="Nakayama K."/>
            <person name="Satake H."/>
        </authorList>
    </citation>
    <scope>NUCLEOTIDE SEQUENCE</scope>
</reference>
<keyword evidence="1" id="KW-0863">Zinc-finger</keyword>
<feature type="domain" description="CCHC-type" evidence="4">
    <location>
        <begin position="117"/>
        <end position="131"/>
    </location>
</feature>
<feature type="region of interest" description="Disordered" evidence="3">
    <location>
        <begin position="997"/>
        <end position="1032"/>
    </location>
</feature>
<dbReference type="SUPFAM" id="SSF57756">
    <property type="entry name" value="Retrovirus zinc finger-like domains"/>
    <property type="match status" value="1"/>
</dbReference>
<reference evidence="5" key="2">
    <citation type="submission" date="2022-01" db="EMBL/GenBank/DDBJ databases">
        <authorList>
            <person name="Yamashiro T."/>
            <person name="Shiraishi A."/>
            <person name="Satake H."/>
            <person name="Nakayama K."/>
        </authorList>
    </citation>
    <scope>NUCLEOTIDE SEQUENCE</scope>
</reference>
<keyword evidence="2" id="KW-0175">Coiled coil</keyword>
<feature type="coiled-coil region" evidence="2">
    <location>
        <begin position="205"/>
        <end position="305"/>
    </location>
</feature>
<dbReference type="Pfam" id="PF00098">
    <property type="entry name" value="zf-CCHC"/>
    <property type="match status" value="1"/>
</dbReference>
<comment type="caution">
    <text evidence="5">The sequence shown here is derived from an EMBL/GenBank/DDBJ whole genome shotgun (WGS) entry which is preliminary data.</text>
</comment>
<accession>A0ABQ5H5D1</accession>
<dbReference type="PROSITE" id="PS50158">
    <property type="entry name" value="ZF_CCHC"/>
    <property type="match status" value="1"/>
</dbReference>
<evidence type="ECO:0000256" key="3">
    <source>
        <dbReference type="SAM" id="MobiDB-lite"/>
    </source>
</evidence>
<dbReference type="Proteomes" id="UP001151760">
    <property type="component" value="Unassembled WGS sequence"/>
</dbReference>
<name>A0ABQ5H5D1_9ASTR</name>
<dbReference type="EMBL" id="BQNB010019165">
    <property type="protein sequence ID" value="GJT82417.1"/>
    <property type="molecule type" value="Genomic_DNA"/>
</dbReference>
<proteinExistence type="predicted"/>
<evidence type="ECO:0000259" key="4">
    <source>
        <dbReference type="PROSITE" id="PS50158"/>
    </source>
</evidence>
<organism evidence="5 6">
    <name type="scientific">Tanacetum coccineum</name>
    <dbReference type="NCBI Taxonomy" id="301880"/>
    <lineage>
        <taxon>Eukaryota</taxon>
        <taxon>Viridiplantae</taxon>
        <taxon>Streptophyta</taxon>
        <taxon>Embryophyta</taxon>
        <taxon>Tracheophyta</taxon>
        <taxon>Spermatophyta</taxon>
        <taxon>Magnoliopsida</taxon>
        <taxon>eudicotyledons</taxon>
        <taxon>Gunneridae</taxon>
        <taxon>Pentapetalae</taxon>
        <taxon>asterids</taxon>
        <taxon>campanulids</taxon>
        <taxon>Asterales</taxon>
        <taxon>Asteraceae</taxon>
        <taxon>Asteroideae</taxon>
        <taxon>Anthemideae</taxon>
        <taxon>Anthemidinae</taxon>
        <taxon>Tanacetum</taxon>
    </lineage>
</organism>
<evidence type="ECO:0000256" key="1">
    <source>
        <dbReference type="PROSITE-ProRule" id="PRU00047"/>
    </source>
</evidence>
<sequence>MIKNGGNGSFRVVFPLVRLVSSLQGFNSSGLHFYTFFNDPRIIWEQRIAAYNGYRGGGVGGATTEVAKRRGHVPLSLAMKCSKQVEWDEYGFLKKTGRNLNFNGKETVGFDKTKVECYNCHRRGHFARECRAPRNQGNRNRDAPRRNAPVDTSTTNALVVQDGIGGYDWSFQAEEGITNFALMAYTSQGSSSSDSEVHTCSKDCLKSYETLQKQYDQQREALNKSNLEIIGYQMGLESLEARIVVHEKNEAVYEEDIAFLKYDVQVKDISIKDLKNQLEEALKEKDDLKLKLEKFEESSKNLTKLINSQISAKDKTGLGYDSQMNESEVVHSVFNSRESDVDDSPVNDRFKTGEGFHAVPPPYTGNYMPSRPDLSFAGLDDSVYKTKVSETETSISKTSKDIVEKPKTVRPSAPIIEEWDTDSDNDSVFRPKSDQTKPKFTKINFVKSGENVKSVNKENTHRQVEYPRKSQSLRDNRRNWNGMMTQKLGNGFESIKKACFVCGSLNHLIKDCDFHENKMVEKPVLNNKGRVTGQREIRLVWNNAKRVNHQNKLTHPHPKRNFIPTTVATKSGQVPVNAAKQNSPRAAASIINTARVNNVTTAGPKAVVSAAEGNGENVVKSSTCWIWRPSGNVIDHTSKDSGSYMLIRFNYFDLQGRLKNLDTNTKKFLMYPRFLQLFLNNQITLADTFNDVYQTPAHTKKVFTNMKRKGKDFSRRVTQLFASMLAPPVVEGEGLGQPSEPQPTPSTVQPRIEEQILVTESSSPQNTQFPQISVLIPNVADEAVFKEWDDRVVRATTIAASLDAAQASDPCAKKPWGVSLLRLGLRRHLNIHVIHLSREGSCLGNIKDCSRFGDQQVEKESQKIGKEAKDKRKSLDDEYVSKQGRKSDKIKPMFNDSDFAELDVDNAMENVEGDAKIQGRNTAEQITTNRDTVNTASIDLSAIGPSNVSTADTADPSTSIAGDIFKDEMMTIADTLMAIRSTRPRTTSIVIHDVEEEPRRATPVPTLQSQDKGKGKMVEPESTPKNPIKAQVQRDAQIAQRLHEEEKVKLKRLFEPDNDDILWKLQRYMHDPLVWRLYDTYGVHHASLVRGHDIFMLVKKEYPLTRGTLGLIMVARLLVEADSEMSKELLRNIFYQVNRSMQ</sequence>
<evidence type="ECO:0000256" key="2">
    <source>
        <dbReference type="SAM" id="Coils"/>
    </source>
</evidence>
<keyword evidence="6" id="KW-1185">Reference proteome</keyword>
<evidence type="ECO:0000313" key="6">
    <source>
        <dbReference type="Proteomes" id="UP001151760"/>
    </source>
</evidence>
<evidence type="ECO:0000313" key="5">
    <source>
        <dbReference type="EMBL" id="GJT82417.1"/>
    </source>
</evidence>
<dbReference type="InterPro" id="IPR001878">
    <property type="entry name" value="Znf_CCHC"/>
</dbReference>